<dbReference type="InterPro" id="IPR046342">
    <property type="entry name" value="CBS_dom_sf"/>
</dbReference>
<dbReference type="GO" id="GO:0000049">
    <property type="term" value="F:tRNA binding"/>
    <property type="evidence" value="ECO:0007669"/>
    <property type="project" value="UniProtKB-KW"/>
</dbReference>
<reference evidence="14" key="1">
    <citation type="submission" date="2020-07" db="EMBL/GenBank/DDBJ databases">
        <title>Huge and variable diversity of episymbiotic CPR bacteria and DPANN archaea in groundwater ecosystems.</title>
        <authorList>
            <person name="He C.Y."/>
            <person name="Keren R."/>
            <person name="Whittaker M."/>
            <person name="Farag I.F."/>
            <person name="Doudna J."/>
            <person name="Cate J.H.D."/>
            <person name="Banfield J.F."/>
        </authorList>
    </citation>
    <scope>NUCLEOTIDE SEQUENCE</scope>
    <source>
        <strain evidence="14">NC_groundwater_1664_Pr3_B-0.1um_52_9</strain>
    </source>
</reference>
<evidence type="ECO:0000256" key="5">
    <source>
        <dbReference type="ARBA" id="ARBA00022694"/>
    </source>
</evidence>
<feature type="non-terminal residue" evidence="14">
    <location>
        <position position="1"/>
    </location>
</feature>
<keyword evidence="3" id="KW-0820">tRNA-binding</keyword>
<dbReference type="SMART" id="SM00116">
    <property type="entry name" value="CBS"/>
    <property type="match status" value="2"/>
</dbReference>
<evidence type="ECO:0000256" key="10">
    <source>
        <dbReference type="ARBA" id="ARBA00022884"/>
    </source>
</evidence>
<keyword evidence="7" id="KW-0479">Metal-binding</keyword>
<dbReference type="SUPFAM" id="SSF54631">
    <property type="entry name" value="CBS-domain pair"/>
    <property type="match status" value="1"/>
</dbReference>
<dbReference type="PANTHER" id="PTHR47788">
    <property type="entry name" value="POLYA POLYMERASE"/>
    <property type="match status" value="1"/>
</dbReference>
<comment type="similarity">
    <text evidence="2 12">Belongs to the tRNA nucleotidyltransferase/poly(A) polymerase family.</text>
</comment>
<keyword evidence="5" id="KW-0819">tRNA processing</keyword>
<dbReference type="EMBL" id="JACRDE010000589">
    <property type="protein sequence ID" value="MBI5252281.1"/>
    <property type="molecule type" value="Genomic_DNA"/>
</dbReference>
<dbReference type="Gene3D" id="3.30.460.10">
    <property type="entry name" value="Beta Polymerase, domain 2"/>
    <property type="match status" value="1"/>
</dbReference>
<dbReference type="InterPro" id="IPR052390">
    <property type="entry name" value="tRNA_nt/polyA_polymerase"/>
</dbReference>
<evidence type="ECO:0000256" key="6">
    <source>
        <dbReference type="ARBA" id="ARBA00022695"/>
    </source>
</evidence>
<evidence type="ECO:0000256" key="12">
    <source>
        <dbReference type="RuleBase" id="RU003953"/>
    </source>
</evidence>
<dbReference type="PANTHER" id="PTHR47788:SF1">
    <property type="entry name" value="A-ADDING TRNA NUCLEOTIDYLTRANSFERASE"/>
    <property type="match status" value="1"/>
</dbReference>
<dbReference type="SUPFAM" id="SSF64182">
    <property type="entry name" value="DHH phosphoesterases"/>
    <property type="match status" value="1"/>
</dbReference>
<proteinExistence type="inferred from homology"/>
<keyword evidence="8" id="KW-0547">Nucleotide-binding</keyword>
<accession>A0A9D6V991</accession>
<evidence type="ECO:0000259" key="13">
    <source>
        <dbReference type="PROSITE" id="PS51371"/>
    </source>
</evidence>
<gene>
    <name evidence="14" type="ORF">HY912_22530</name>
</gene>
<dbReference type="PROSITE" id="PS51371">
    <property type="entry name" value="CBS"/>
    <property type="match status" value="2"/>
</dbReference>
<dbReference type="InterPro" id="IPR038763">
    <property type="entry name" value="DHH_sf"/>
</dbReference>
<sequence length="641" mass="72253">AAVRMEDRVHLIARSSLEEVNAGEIVSEFGGGGHPTAASASIRNMSLYQVREKIIQVLKEKVRPKQKAGEIMSRPVITIAPDKTIEEAAEFLNRYQVSSLPVVRDGSVLGILHRNAVEKAIHHELNSEPVHVYMNPGVVFVTPDDPIERVLRLTVEGRHRLVPVIDGARLVGVISRSDLLEHLKLPRRSDSAGPDEYPSARVRGKSIRKLMEERLPKHVMQILRKAGEIAERRKEDIYLVGGAVRDLLLRNYNLDIDIVIEGQGIPFAKEFGAQFPGCRVRDHEKFGTAVLLFEDGFKIDVATARHEYYSSPGALPTVETSSIKRDLFRRDFTMNTLAVSLSPRTMGQVIDFFGGGRDIKERVIRVLHNLAFVEDPTRILRAVRFSSRFSFAIGKHTLALMKAAIRMQLFDKIEGKRLLNELIHMLEEKNPLSPLTLMSGLGIFQALHPALSFTNKTAELAESVNGVLSWWKYLFLKDKLDPWVVYFFSLTDSLSDDDFASVLRRFSIIGAKARQLSMEKIESRRTLALFARGVIERPSDVYQGLRNLSLESLLFMMAKTTREQTRIAVSEYINNTRYLKPLLTGKDLIAMGYAPGPVFAKILTALRSARLDGEISTVDEARRMIRSRFPLLETVVERNCC</sequence>
<dbReference type="Pfam" id="PF12627">
    <property type="entry name" value="PolyA_pol_RNAbd"/>
    <property type="match status" value="1"/>
</dbReference>
<keyword evidence="10 12" id="KW-0694">RNA-binding</keyword>
<evidence type="ECO:0000313" key="14">
    <source>
        <dbReference type="EMBL" id="MBI5252281.1"/>
    </source>
</evidence>
<evidence type="ECO:0000313" key="15">
    <source>
        <dbReference type="Proteomes" id="UP000807825"/>
    </source>
</evidence>
<dbReference type="InterPro" id="IPR003156">
    <property type="entry name" value="DHHA1_dom"/>
</dbReference>
<evidence type="ECO:0000256" key="8">
    <source>
        <dbReference type="ARBA" id="ARBA00022741"/>
    </source>
</evidence>
<evidence type="ECO:0000256" key="1">
    <source>
        <dbReference type="ARBA" id="ARBA00001946"/>
    </source>
</evidence>
<name>A0A9D6V991_9BACT</name>
<keyword evidence="6" id="KW-0548">Nucleotidyltransferase</keyword>
<evidence type="ECO:0000256" key="4">
    <source>
        <dbReference type="ARBA" id="ARBA00022679"/>
    </source>
</evidence>
<dbReference type="CDD" id="cd05398">
    <property type="entry name" value="NT_ClassII-CCAase"/>
    <property type="match status" value="1"/>
</dbReference>
<feature type="domain" description="CBS" evidence="13">
    <location>
        <begin position="134"/>
        <end position="191"/>
    </location>
</feature>
<dbReference type="GO" id="GO:0008033">
    <property type="term" value="P:tRNA processing"/>
    <property type="evidence" value="ECO:0007669"/>
    <property type="project" value="UniProtKB-KW"/>
</dbReference>
<keyword evidence="11" id="KW-0129">CBS domain</keyword>
<dbReference type="Gene3D" id="1.10.3090.10">
    <property type="entry name" value="cca-adding enzyme, domain 2"/>
    <property type="match status" value="1"/>
</dbReference>
<dbReference type="Gene3D" id="3.10.580.10">
    <property type="entry name" value="CBS-domain"/>
    <property type="match status" value="1"/>
</dbReference>
<dbReference type="AlphaFoldDB" id="A0A9D6V991"/>
<evidence type="ECO:0000256" key="11">
    <source>
        <dbReference type="PROSITE-ProRule" id="PRU00703"/>
    </source>
</evidence>
<dbReference type="Pfam" id="PF00571">
    <property type="entry name" value="CBS"/>
    <property type="match status" value="2"/>
</dbReference>
<organism evidence="14 15">
    <name type="scientific">Desulfomonile tiedjei</name>
    <dbReference type="NCBI Taxonomy" id="2358"/>
    <lineage>
        <taxon>Bacteria</taxon>
        <taxon>Pseudomonadati</taxon>
        <taxon>Thermodesulfobacteriota</taxon>
        <taxon>Desulfomonilia</taxon>
        <taxon>Desulfomonilales</taxon>
        <taxon>Desulfomonilaceae</taxon>
        <taxon>Desulfomonile</taxon>
    </lineage>
</organism>
<evidence type="ECO:0000256" key="3">
    <source>
        <dbReference type="ARBA" id="ARBA00022555"/>
    </source>
</evidence>
<dbReference type="Pfam" id="PF02272">
    <property type="entry name" value="DHHA1"/>
    <property type="match status" value="1"/>
</dbReference>
<dbReference type="SUPFAM" id="SSF81301">
    <property type="entry name" value="Nucleotidyltransferase"/>
    <property type="match status" value="1"/>
</dbReference>
<evidence type="ECO:0000256" key="7">
    <source>
        <dbReference type="ARBA" id="ARBA00022723"/>
    </source>
</evidence>
<dbReference type="InterPro" id="IPR002646">
    <property type="entry name" value="PolA_pol_head_dom"/>
</dbReference>
<dbReference type="GO" id="GO:0000166">
    <property type="term" value="F:nucleotide binding"/>
    <property type="evidence" value="ECO:0007669"/>
    <property type="project" value="UniProtKB-KW"/>
</dbReference>
<dbReference type="InterPro" id="IPR032828">
    <property type="entry name" value="PolyA_RNA-bd"/>
</dbReference>
<dbReference type="Gene3D" id="3.10.310.30">
    <property type="match status" value="1"/>
</dbReference>
<dbReference type="InterPro" id="IPR000644">
    <property type="entry name" value="CBS_dom"/>
</dbReference>
<feature type="domain" description="CBS" evidence="13">
    <location>
        <begin position="72"/>
        <end position="128"/>
    </location>
</feature>
<protein>
    <submittedName>
        <fullName evidence="14">CBS domain-containing protein</fullName>
    </submittedName>
</protein>
<comment type="caution">
    <text evidence="14">The sequence shown here is derived from an EMBL/GenBank/DDBJ whole genome shotgun (WGS) entry which is preliminary data.</text>
</comment>
<keyword evidence="4 12" id="KW-0808">Transferase</keyword>
<dbReference type="GO" id="GO:0046872">
    <property type="term" value="F:metal ion binding"/>
    <property type="evidence" value="ECO:0007669"/>
    <property type="project" value="UniProtKB-KW"/>
</dbReference>
<dbReference type="SUPFAM" id="SSF81891">
    <property type="entry name" value="Poly A polymerase C-terminal region-like"/>
    <property type="match status" value="1"/>
</dbReference>
<dbReference type="GO" id="GO:0016779">
    <property type="term" value="F:nucleotidyltransferase activity"/>
    <property type="evidence" value="ECO:0007669"/>
    <property type="project" value="UniProtKB-KW"/>
</dbReference>
<evidence type="ECO:0000256" key="9">
    <source>
        <dbReference type="ARBA" id="ARBA00022842"/>
    </source>
</evidence>
<comment type="cofactor">
    <cofactor evidence="1">
        <name>Mg(2+)</name>
        <dbReference type="ChEBI" id="CHEBI:18420"/>
    </cofactor>
</comment>
<dbReference type="Proteomes" id="UP000807825">
    <property type="component" value="Unassembled WGS sequence"/>
</dbReference>
<dbReference type="InterPro" id="IPR043519">
    <property type="entry name" value="NT_sf"/>
</dbReference>
<keyword evidence="9" id="KW-0460">Magnesium</keyword>
<dbReference type="Pfam" id="PF01743">
    <property type="entry name" value="PolyA_pol"/>
    <property type="match status" value="1"/>
</dbReference>
<evidence type="ECO:0000256" key="2">
    <source>
        <dbReference type="ARBA" id="ARBA00007265"/>
    </source>
</evidence>